<gene>
    <name evidence="2" type="ORF">H2Z84_05615</name>
</gene>
<comment type="caution">
    <text evidence="2">The sequence shown here is derived from an EMBL/GenBank/DDBJ whole genome shotgun (WGS) entry which is preliminary data.</text>
</comment>
<proteinExistence type="predicted"/>
<dbReference type="RefSeq" id="WP_181835107.1">
    <property type="nucleotide sequence ID" value="NZ_JACERN010000018.1"/>
</dbReference>
<evidence type="ECO:0000256" key="1">
    <source>
        <dbReference type="SAM" id="MobiDB-lite"/>
    </source>
</evidence>
<keyword evidence="3" id="KW-1185">Reference proteome</keyword>
<feature type="compositionally biased region" description="Polar residues" evidence="1">
    <location>
        <begin position="82"/>
        <end position="93"/>
    </location>
</feature>
<sequence length="100" mass="10923">MVRSSAYRMGLNSDTMLKRQRCHAMSSLLAGSITEMPTGKPSAQPQGQYLMTNELIATQLGRHGSKLAAYRFFIFRLGGATPRQTDSTGSANKQGKPWTA</sequence>
<evidence type="ECO:0000313" key="3">
    <source>
        <dbReference type="Proteomes" id="UP000545606"/>
    </source>
</evidence>
<dbReference type="AlphaFoldDB" id="A0A838XXG5"/>
<accession>A0A838XXG5</accession>
<evidence type="ECO:0000313" key="2">
    <source>
        <dbReference type="EMBL" id="MBA4707860.1"/>
    </source>
</evidence>
<protein>
    <submittedName>
        <fullName evidence="2">Uncharacterized protein</fullName>
    </submittedName>
</protein>
<feature type="region of interest" description="Disordered" evidence="1">
    <location>
        <begin position="80"/>
        <end position="100"/>
    </location>
</feature>
<organism evidence="2 3">
    <name type="scientific">Aquitalea aquatica</name>
    <dbReference type="NCBI Taxonomy" id="3044273"/>
    <lineage>
        <taxon>Bacteria</taxon>
        <taxon>Pseudomonadati</taxon>
        <taxon>Pseudomonadota</taxon>
        <taxon>Betaproteobacteria</taxon>
        <taxon>Neisseriales</taxon>
        <taxon>Chromobacteriaceae</taxon>
        <taxon>Aquitalea</taxon>
    </lineage>
</organism>
<dbReference type="EMBL" id="JACERN010000018">
    <property type="protein sequence ID" value="MBA4707860.1"/>
    <property type="molecule type" value="Genomic_DNA"/>
</dbReference>
<reference evidence="2 3" key="1">
    <citation type="submission" date="2020-07" db="EMBL/GenBank/DDBJ databases">
        <title>Draft genome sequence of violacein-producing bacteria and related species.</title>
        <authorList>
            <person name="Wilson H.S."/>
            <person name="De Leon M.E."/>
        </authorList>
    </citation>
    <scope>NUCLEOTIDE SEQUENCE [LARGE SCALE GENOMIC DNA]</scope>
    <source>
        <strain evidence="2 3">HSC-21Su07</strain>
    </source>
</reference>
<name>A0A838XXG5_9NEIS</name>
<dbReference type="Proteomes" id="UP000545606">
    <property type="component" value="Unassembled WGS sequence"/>
</dbReference>